<feature type="compositionally biased region" description="Polar residues" evidence="1">
    <location>
        <begin position="93"/>
        <end position="116"/>
    </location>
</feature>
<gene>
    <name evidence="2" type="ORF">AVDCRST_MAG73-3355</name>
</gene>
<dbReference type="InterPro" id="IPR010982">
    <property type="entry name" value="Lambda_DNA-bd_dom_sf"/>
</dbReference>
<accession>A0A6J4URJ4</accession>
<dbReference type="GO" id="GO:0003677">
    <property type="term" value="F:DNA binding"/>
    <property type="evidence" value="ECO:0007669"/>
    <property type="project" value="InterPro"/>
</dbReference>
<feature type="region of interest" description="Disordered" evidence="1">
    <location>
        <begin position="147"/>
        <end position="172"/>
    </location>
</feature>
<protein>
    <submittedName>
        <fullName evidence="2">Uncharacterized protein</fullName>
    </submittedName>
</protein>
<proteinExistence type="predicted"/>
<evidence type="ECO:0000256" key="1">
    <source>
        <dbReference type="SAM" id="MobiDB-lite"/>
    </source>
</evidence>
<reference evidence="2" key="1">
    <citation type="submission" date="2020-02" db="EMBL/GenBank/DDBJ databases">
        <authorList>
            <person name="Meier V. D."/>
        </authorList>
    </citation>
    <scope>NUCLEOTIDE SEQUENCE</scope>
    <source>
        <strain evidence="2">AVDCRST_MAG73</strain>
    </source>
</reference>
<name>A0A6J4URJ4_9BACT</name>
<evidence type="ECO:0000313" key="2">
    <source>
        <dbReference type="EMBL" id="CAA9556981.1"/>
    </source>
</evidence>
<dbReference type="SUPFAM" id="SSF47413">
    <property type="entry name" value="lambda repressor-like DNA-binding domains"/>
    <property type="match status" value="1"/>
</dbReference>
<dbReference type="AlphaFoldDB" id="A0A6J4URJ4"/>
<dbReference type="Gene3D" id="1.10.260.40">
    <property type="entry name" value="lambda repressor-like DNA-binding domains"/>
    <property type="match status" value="1"/>
</dbReference>
<dbReference type="EMBL" id="CADCWE010000224">
    <property type="protein sequence ID" value="CAA9556981.1"/>
    <property type="molecule type" value="Genomic_DNA"/>
</dbReference>
<sequence length="202" mass="21562">MPEDMKKVPARFHRLASGSPVFHRRIARSSAKTSRRSRTVGRSGCRRVALSAAVRSRCAATSPTGASSGCCSAPGGFAEPDPWVHQEAPLDATSRSEPRATTTNGRAAKSNPSVGSSFDDFLKEDGAYEEVTTVAVKRALARQMEQSRQARGLSKSAMGQRIGTGRPRLDRLLDPTNTQVQLNTLQRAATALGSKLVLGLVS</sequence>
<feature type="region of interest" description="Disordered" evidence="1">
    <location>
        <begin position="89"/>
        <end position="116"/>
    </location>
</feature>
<organism evidence="2">
    <name type="scientific">uncultured Thermomicrobiales bacterium</name>
    <dbReference type="NCBI Taxonomy" id="1645740"/>
    <lineage>
        <taxon>Bacteria</taxon>
        <taxon>Pseudomonadati</taxon>
        <taxon>Thermomicrobiota</taxon>
        <taxon>Thermomicrobia</taxon>
        <taxon>Thermomicrobiales</taxon>
        <taxon>environmental samples</taxon>
    </lineage>
</organism>